<accession>A0A3P7KSQ3</accession>
<reference evidence="1 2" key="1">
    <citation type="submission" date="2018-11" db="EMBL/GenBank/DDBJ databases">
        <authorList>
            <consortium name="Pathogen Informatics"/>
        </authorList>
    </citation>
    <scope>NUCLEOTIDE SEQUENCE [LARGE SCALE GENOMIC DNA]</scope>
</reference>
<keyword evidence="2" id="KW-1185">Reference proteome</keyword>
<protein>
    <submittedName>
        <fullName evidence="1">Uncharacterized protein</fullName>
    </submittedName>
</protein>
<dbReference type="EMBL" id="UYYB01031252">
    <property type="protein sequence ID" value="VDM73545.1"/>
    <property type="molecule type" value="Genomic_DNA"/>
</dbReference>
<proteinExistence type="predicted"/>
<dbReference type="AlphaFoldDB" id="A0A3P7KSQ3"/>
<evidence type="ECO:0000313" key="1">
    <source>
        <dbReference type="EMBL" id="VDM73545.1"/>
    </source>
</evidence>
<dbReference type="Proteomes" id="UP000270094">
    <property type="component" value="Unassembled WGS sequence"/>
</dbReference>
<evidence type="ECO:0000313" key="2">
    <source>
        <dbReference type="Proteomes" id="UP000270094"/>
    </source>
</evidence>
<sequence>MFLDNRAINQPIYAVKPYAILRKKKTDQRVASPIIQIQVAFLFVMSAADPYCKF</sequence>
<gene>
    <name evidence="1" type="ORF">SVUK_LOCUS8543</name>
</gene>
<organism evidence="1 2">
    <name type="scientific">Strongylus vulgaris</name>
    <name type="common">Blood worm</name>
    <dbReference type="NCBI Taxonomy" id="40348"/>
    <lineage>
        <taxon>Eukaryota</taxon>
        <taxon>Metazoa</taxon>
        <taxon>Ecdysozoa</taxon>
        <taxon>Nematoda</taxon>
        <taxon>Chromadorea</taxon>
        <taxon>Rhabditida</taxon>
        <taxon>Rhabditina</taxon>
        <taxon>Rhabditomorpha</taxon>
        <taxon>Strongyloidea</taxon>
        <taxon>Strongylidae</taxon>
        <taxon>Strongylus</taxon>
    </lineage>
</organism>
<name>A0A3P7KSQ3_STRVU</name>